<evidence type="ECO:0000256" key="1">
    <source>
        <dbReference type="SAM" id="MobiDB-lite"/>
    </source>
</evidence>
<reference evidence="3 4" key="1">
    <citation type="submission" date="2020-03" db="EMBL/GenBank/DDBJ databases">
        <title>Dissostichus mawsoni Genome sequencing and assembly.</title>
        <authorList>
            <person name="Park H."/>
        </authorList>
    </citation>
    <scope>NUCLEOTIDE SEQUENCE [LARGE SCALE GENOMIC DNA]</scope>
    <source>
        <strain evidence="3">DM0001</strain>
        <tissue evidence="3">Muscle</tissue>
    </source>
</reference>
<dbReference type="Gene3D" id="2.60.40.10">
    <property type="entry name" value="Immunoglobulins"/>
    <property type="match status" value="4"/>
</dbReference>
<dbReference type="SUPFAM" id="SSF48726">
    <property type="entry name" value="Immunoglobulin"/>
    <property type="match status" value="2"/>
</dbReference>
<dbReference type="SMART" id="SM00409">
    <property type="entry name" value="IG"/>
    <property type="match status" value="2"/>
</dbReference>
<dbReference type="InterPro" id="IPR003598">
    <property type="entry name" value="Ig_sub2"/>
</dbReference>
<keyword evidence="4" id="KW-1185">Reference proteome</keyword>
<dbReference type="InterPro" id="IPR003599">
    <property type="entry name" value="Ig_sub"/>
</dbReference>
<dbReference type="InterPro" id="IPR013783">
    <property type="entry name" value="Ig-like_fold"/>
</dbReference>
<feature type="compositionally biased region" description="Basic and acidic residues" evidence="1">
    <location>
        <begin position="166"/>
        <end position="190"/>
    </location>
</feature>
<feature type="domain" description="Ig-like" evidence="2">
    <location>
        <begin position="300"/>
        <end position="389"/>
    </location>
</feature>
<dbReference type="SMART" id="SM00408">
    <property type="entry name" value="IGc2"/>
    <property type="match status" value="1"/>
</dbReference>
<dbReference type="PANTHER" id="PTHR46484">
    <property type="entry name" value="SI:CH211-171H4.5-RELATED"/>
    <property type="match status" value="1"/>
</dbReference>
<accession>A0A7J5XRI9</accession>
<proteinExistence type="predicted"/>
<protein>
    <recommendedName>
        <fullName evidence="2">Ig-like domain-containing protein</fullName>
    </recommendedName>
</protein>
<gene>
    <name evidence="3" type="ORF">F7725_018188</name>
</gene>
<dbReference type="AlphaFoldDB" id="A0A7J5XRI9"/>
<dbReference type="PROSITE" id="PS50835">
    <property type="entry name" value="IG_LIKE"/>
    <property type="match status" value="2"/>
</dbReference>
<evidence type="ECO:0000313" key="3">
    <source>
        <dbReference type="EMBL" id="KAF3839471.1"/>
    </source>
</evidence>
<dbReference type="InterPro" id="IPR007110">
    <property type="entry name" value="Ig-like_dom"/>
</dbReference>
<dbReference type="EMBL" id="JAAKFY010000021">
    <property type="protein sequence ID" value="KAF3839471.1"/>
    <property type="molecule type" value="Genomic_DNA"/>
</dbReference>
<sequence>MVSVMNFTSSYLHNGQNLSCTALYKPQAGNTDLRFEKFMTLHVLCDYVSGLFLLLRDLRGDLRRDLERDSREGLRGNSRGDLRGNWRGNSRDDSRGNLRGDSRGHSRGDSRGNSRGNSRGDSRGNLRGDSRGNLRGNSRRDSRRGLREDLRGDLRRDLRRDLREGLRGDSRGDLRGNLRGNSRDDSRGNLRDGLTGSCVKVPCTFGFDSKYDVDLDNSCKAIWIRGGTGGTNVFDSSLTGDQASGNLTGNLQNKECTTIFYNMPLSHSDNYYFRIQCDNRLKYTYPTGVRITTQNSLDQPTITPSTLEVEEGALVTLNCTAVAPCPILPPDLTWTPRIGDIEEKHESESMVSVMNFTSSYLHNGQNFSCTAFYKPQAGNTDLRFEKCMTLHVLCEYVSGLFLLLIPPKETTIIIEPRGPLLEGSSVSLLCKSRANPPVTNYTWYKGDEEEKEAGSSLVLYDVKPSSSGDYYCAAKNEDGDQNSTLIRLDIQCKLIFTVKTLIYTVKFNRLNMALLYIQLWSPKWSLMPRLTVTGQHHSVWTVDSNPVSIKQNSITLCLSSSRDPVFFPLHQDFIHDSMFLLQPGEPASLPGLEVGWRACQSLCCHPNQEESLGNVGMKSIITLYDLDEDTLSSLPQHQLTGLDSFAFNMSLSKTEQGIHSLSFGIGFVVDWDAAGVCTAADNLLPWEITMPLKIDGLTGSCVKVPCTFDFDSKYDGDLDNSCKAIWTRGGPFETVVFDSSLTGDQASRNILQGNLTGNLQNKECTTIFYNMPLSHSDNYYFRIQCNNGLKATFPTGVRITTQSL</sequence>
<feature type="domain" description="Ig-like" evidence="2">
    <location>
        <begin position="407"/>
        <end position="487"/>
    </location>
</feature>
<evidence type="ECO:0000313" key="4">
    <source>
        <dbReference type="Proteomes" id="UP000518266"/>
    </source>
</evidence>
<feature type="region of interest" description="Disordered" evidence="1">
    <location>
        <begin position="166"/>
        <end position="191"/>
    </location>
</feature>
<organism evidence="3 4">
    <name type="scientific">Dissostichus mawsoni</name>
    <name type="common">Antarctic cod</name>
    <dbReference type="NCBI Taxonomy" id="36200"/>
    <lineage>
        <taxon>Eukaryota</taxon>
        <taxon>Metazoa</taxon>
        <taxon>Chordata</taxon>
        <taxon>Craniata</taxon>
        <taxon>Vertebrata</taxon>
        <taxon>Euteleostomi</taxon>
        <taxon>Actinopterygii</taxon>
        <taxon>Neopterygii</taxon>
        <taxon>Teleostei</taxon>
        <taxon>Neoteleostei</taxon>
        <taxon>Acanthomorphata</taxon>
        <taxon>Eupercaria</taxon>
        <taxon>Perciformes</taxon>
        <taxon>Notothenioidei</taxon>
        <taxon>Nototheniidae</taxon>
        <taxon>Dissostichus</taxon>
    </lineage>
</organism>
<dbReference type="Pfam" id="PF13927">
    <property type="entry name" value="Ig_3"/>
    <property type="match status" value="1"/>
</dbReference>
<evidence type="ECO:0000259" key="2">
    <source>
        <dbReference type="PROSITE" id="PS50835"/>
    </source>
</evidence>
<dbReference type="InterPro" id="IPR036179">
    <property type="entry name" value="Ig-like_dom_sf"/>
</dbReference>
<name>A0A7J5XRI9_DISMA</name>
<dbReference type="OrthoDB" id="6413693at2759"/>
<dbReference type="PANTHER" id="PTHR46484:SF8">
    <property type="entry name" value="B-CELL RECEPTOR CD22-LIKE-RELATED"/>
    <property type="match status" value="1"/>
</dbReference>
<comment type="caution">
    <text evidence="3">The sequence shown here is derived from an EMBL/GenBank/DDBJ whole genome shotgun (WGS) entry which is preliminary data.</text>
</comment>
<dbReference type="Proteomes" id="UP000518266">
    <property type="component" value="Unassembled WGS sequence"/>
</dbReference>
<feature type="region of interest" description="Disordered" evidence="1">
    <location>
        <begin position="67"/>
        <end position="145"/>
    </location>
</feature>